<evidence type="ECO:0000313" key="3">
    <source>
        <dbReference type="Proteomes" id="UP000184520"/>
    </source>
</evidence>
<sequence length="168" mass="18415">MTTNKSQDSLQQQLASLPQDVQPGRDLWQGIELAITQQPSATDKAKPKSWVYGAVAASILVPAVAVWISISSLSGPVEPGLDSAALIAQLSEQYESQKSSLLVTYQDKPALTDNWQSQLTELEDAAAAIKSALKHDPNNVALLRMLQTVYQQQIDLIERVHAPKWQQI</sequence>
<dbReference type="Proteomes" id="UP000184520">
    <property type="component" value="Unassembled WGS sequence"/>
</dbReference>
<gene>
    <name evidence="2" type="ORF">SAMN05216361_0249</name>
</gene>
<dbReference type="AlphaFoldDB" id="A0A1M5E4G3"/>
<protein>
    <submittedName>
        <fullName evidence="2">Uncharacterized protein</fullName>
    </submittedName>
</protein>
<dbReference type="OrthoDB" id="6227277at2"/>
<keyword evidence="1" id="KW-1133">Transmembrane helix</keyword>
<keyword evidence="1" id="KW-0812">Transmembrane</keyword>
<keyword evidence="3" id="KW-1185">Reference proteome</keyword>
<name>A0A1M5E4G3_9ALTE</name>
<dbReference type="STRING" id="634436.SAMN05216361_0249"/>
<accession>A0A1M5E4G3</accession>
<keyword evidence="1" id="KW-0472">Membrane</keyword>
<dbReference type="RefSeq" id="WP_073316724.1">
    <property type="nucleotide sequence ID" value="NZ_FQWD01000001.1"/>
</dbReference>
<organism evidence="2 3">
    <name type="scientific">Marisediminitalea aggregata</name>
    <dbReference type="NCBI Taxonomy" id="634436"/>
    <lineage>
        <taxon>Bacteria</taxon>
        <taxon>Pseudomonadati</taxon>
        <taxon>Pseudomonadota</taxon>
        <taxon>Gammaproteobacteria</taxon>
        <taxon>Alteromonadales</taxon>
        <taxon>Alteromonadaceae</taxon>
        <taxon>Marisediminitalea</taxon>
    </lineage>
</organism>
<dbReference type="EMBL" id="FQWD01000001">
    <property type="protein sequence ID" value="SHF74113.1"/>
    <property type="molecule type" value="Genomic_DNA"/>
</dbReference>
<evidence type="ECO:0000313" key="2">
    <source>
        <dbReference type="EMBL" id="SHF74113.1"/>
    </source>
</evidence>
<feature type="transmembrane region" description="Helical" evidence="1">
    <location>
        <begin position="50"/>
        <end position="70"/>
    </location>
</feature>
<proteinExistence type="predicted"/>
<evidence type="ECO:0000256" key="1">
    <source>
        <dbReference type="SAM" id="Phobius"/>
    </source>
</evidence>
<reference evidence="3" key="1">
    <citation type="submission" date="2016-11" db="EMBL/GenBank/DDBJ databases">
        <authorList>
            <person name="Varghese N."/>
            <person name="Submissions S."/>
        </authorList>
    </citation>
    <scope>NUCLEOTIDE SEQUENCE [LARGE SCALE GENOMIC DNA]</scope>
    <source>
        <strain evidence="3">CGMCC 1.8995</strain>
    </source>
</reference>